<name>A0A176ZGU5_9BRAD</name>
<feature type="domain" description="Cytochrome c" evidence="4">
    <location>
        <begin position="7"/>
        <end position="41"/>
    </location>
</feature>
<keyword evidence="3" id="KW-0408">Iron</keyword>
<dbReference type="InterPro" id="IPR009056">
    <property type="entry name" value="Cyt_c-like_dom"/>
</dbReference>
<keyword evidence="6" id="KW-1185">Reference proteome</keyword>
<sequence>MNTTRDDAYLRSRIKSGKSGAMPAFGETFSDAQIDQIITYIRQLKPREG</sequence>
<accession>A0A176ZGU5</accession>
<dbReference type="GO" id="GO:0046872">
    <property type="term" value="F:metal ion binding"/>
    <property type="evidence" value="ECO:0007669"/>
    <property type="project" value="UniProtKB-KW"/>
</dbReference>
<protein>
    <submittedName>
        <fullName evidence="5">Cytochrome C oxidase Cbb3</fullName>
    </submittedName>
</protein>
<evidence type="ECO:0000256" key="3">
    <source>
        <dbReference type="ARBA" id="ARBA00023004"/>
    </source>
</evidence>
<keyword evidence="2" id="KW-0479">Metal-binding</keyword>
<dbReference type="Pfam" id="PF13442">
    <property type="entry name" value="Cytochrome_CBB3"/>
    <property type="match status" value="1"/>
</dbReference>
<organism evidence="5 6">
    <name type="scientific">Bradyrhizobium neotropicale</name>
    <dbReference type="NCBI Taxonomy" id="1497615"/>
    <lineage>
        <taxon>Bacteria</taxon>
        <taxon>Pseudomonadati</taxon>
        <taxon>Pseudomonadota</taxon>
        <taxon>Alphaproteobacteria</taxon>
        <taxon>Hyphomicrobiales</taxon>
        <taxon>Nitrobacteraceae</taxon>
        <taxon>Bradyrhizobium</taxon>
    </lineage>
</organism>
<proteinExistence type="predicted"/>
<dbReference type="Gene3D" id="1.10.760.10">
    <property type="entry name" value="Cytochrome c-like domain"/>
    <property type="match status" value="1"/>
</dbReference>
<evidence type="ECO:0000313" key="5">
    <source>
        <dbReference type="EMBL" id="OAF19122.1"/>
    </source>
</evidence>
<dbReference type="GO" id="GO:0009055">
    <property type="term" value="F:electron transfer activity"/>
    <property type="evidence" value="ECO:0007669"/>
    <property type="project" value="InterPro"/>
</dbReference>
<dbReference type="Proteomes" id="UP000077173">
    <property type="component" value="Unassembled WGS sequence"/>
</dbReference>
<reference evidence="5 6" key="1">
    <citation type="submission" date="2016-02" db="EMBL/GenBank/DDBJ databases">
        <title>Draft genome sequence of the strain BR 10247T Bradyrhizobium neotropicale isolated from nodules of Centrolobium paraense.</title>
        <authorList>
            <person name="Simoes-Araujo J.L."/>
            <person name="Barauna A.C."/>
            <person name="Silva K."/>
            <person name="Zilli J.E."/>
        </authorList>
    </citation>
    <scope>NUCLEOTIDE SEQUENCE [LARGE SCALE GENOMIC DNA]</scope>
    <source>
        <strain evidence="5 6">BR 10247</strain>
    </source>
</reference>
<evidence type="ECO:0000256" key="2">
    <source>
        <dbReference type="ARBA" id="ARBA00022723"/>
    </source>
</evidence>
<dbReference type="SUPFAM" id="SSF46626">
    <property type="entry name" value="Cytochrome c"/>
    <property type="match status" value="1"/>
</dbReference>
<dbReference type="InterPro" id="IPR036909">
    <property type="entry name" value="Cyt_c-like_dom_sf"/>
</dbReference>
<dbReference type="AlphaFoldDB" id="A0A176ZGU5"/>
<comment type="caution">
    <text evidence="5">The sequence shown here is derived from an EMBL/GenBank/DDBJ whole genome shotgun (WGS) entry which is preliminary data.</text>
</comment>
<keyword evidence="1" id="KW-0349">Heme</keyword>
<gene>
    <name evidence="5" type="ORF">AXW67_38870</name>
</gene>
<dbReference type="EMBL" id="LSEF01000028">
    <property type="protein sequence ID" value="OAF19122.1"/>
    <property type="molecule type" value="Genomic_DNA"/>
</dbReference>
<evidence type="ECO:0000259" key="4">
    <source>
        <dbReference type="Pfam" id="PF13442"/>
    </source>
</evidence>
<evidence type="ECO:0000256" key="1">
    <source>
        <dbReference type="ARBA" id="ARBA00022617"/>
    </source>
</evidence>
<evidence type="ECO:0000313" key="6">
    <source>
        <dbReference type="Proteomes" id="UP000077173"/>
    </source>
</evidence>
<dbReference type="GO" id="GO:0020037">
    <property type="term" value="F:heme binding"/>
    <property type="evidence" value="ECO:0007669"/>
    <property type="project" value="InterPro"/>
</dbReference>